<name>A0A0A0KTQ2_CUCSA</name>
<accession>A0A0A0KTQ2</accession>
<dbReference type="EMBL" id="CM002926">
    <property type="protein sequence ID" value="KGN52309.1"/>
    <property type="molecule type" value="Genomic_DNA"/>
</dbReference>
<evidence type="ECO:0000313" key="2">
    <source>
        <dbReference type="Proteomes" id="UP000029981"/>
    </source>
</evidence>
<evidence type="ECO:0000313" key="1">
    <source>
        <dbReference type="EMBL" id="KGN52309.1"/>
    </source>
</evidence>
<reference evidence="1 2" key="3">
    <citation type="journal article" date="2010" name="BMC Genomics">
        <title>Transcriptome sequencing and comparative analysis of cucumber flowers with different sex types.</title>
        <authorList>
            <person name="Guo S."/>
            <person name="Zheng Y."/>
            <person name="Joung J.G."/>
            <person name="Liu S."/>
            <person name="Zhang Z."/>
            <person name="Crasta O.R."/>
            <person name="Sobral B.W."/>
            <person name="Xu Y."/>
            <person name="Huang S."/>
            <person name="Fei Z."/>
        </authorList>
    </citation>
    <scope>NUCLEOTIDE SEQUENCE [LARGE SCALE GENOMIC DNA]</scope>
    <source>
        <strain evidence="2">cv. 9930</strain>
    </source>
</reference>
<organism evidence="1 2">
    <name type="scientific">Cucumis sativus</name>
    <name type="common">Cucumber</name>
    <dbReference type="NCBI Taxonomy" id="3659"/>
    <lineage>
        <taxon>Eukaryota</taxon>
        <taxon>Viridiplantae</taxon>
        <taxon>Streptophyta</taxon>
        <taxon>Embryophyta</taxon>
        <taxon>Tracheophyta</taxon>
        <taxon>Spermatophyta</taxon>
        <taxon>Magnoliopsida</taxon>
        <taxon>eudicotyledons</taxon>
        <taxon>Gunneridae</taxon>
        <taxon>Pentapetalae</taxon>
        <taxon>rosids</taxon>
        <taxon>fabids</taxon>
        <taxon>Cucurbitales</taxon>
        <taxon>Cucurbitaceae</taxon>
        <taxon>Benincaseae</taxon>
        <taxon>Cucumis</taxon>
    </lineage>
</organism>
<gene>
    <name evidence="1" type="ORF">Csa_5G623725</name>
</gene>
<protein>
    <submittedName>
        <fullName evidence="1">Uncharacterized protein</fullName>
    </submittedName>
</protein>
<keyword evidence="2" id="KW-1185">Reference proteome</keyword>
<reference evidence="1 2" key="1">
    <citation type="journal article" date="2009" name="Nat. Genet.">
        <title>The genome of the cucumber, Cucumis sativus L.</title>
        <authorList>
            <person name="Huang S."/>
            <person name="Li R."/>
            <person name="Zhang Z."/>
            <person name="Li L."/>
            <person name="Gu X."/>
            <person name="Fan W."/>
            <person name="Lucas W.J."/>
            <person name="Wang X."/>
            <person name="Xie B."/>
            <person name="Ni P."/>
            <person name="Ren Y."/>
            <person name="Zhu H."/>
            <person name="Li J."/>
            <person name="Lin K."/>
            <person name="Jin W."/>
            <person name="Fei Z."/>
            <person name="Li G."/>
            <person name="Staub J."/>
            <person name="Kilian A."/>
            <person name="van der Vossen E.A."/>
            <person name="Wu Y."/>
            <person name="Guo J."/>
            <person name="He J."/>
            <person name="Jia Z."/>
            <person name="Ren Y."/>
            <person name="Tian G."/>
            <person name="Lu Y."/>
            <person name="Ruan J."/>
            <person name="Qian W."/>
            <person name="Wang M."/>
            <person name="Huang Q."/>
            <person name="Li B."/>
            <person name="Xuan Z."/>
            <person name="Cao J."/>
            <person name="Asan"/>
            <person name="Wu Z."/>
            <person name="Zhang J."/>
            <person name="Cai Q."/>
            <person name="Bai Y."/>
            <person name="Zhao B."/>
            <person name="Han Y."/>
            <person name="Li Y."/>
            <person name="Li X."/>
            <person name="Wang S."/>
            <person name="Shi Q."/>
            <person name="Liu S."/>
            <person name="Cho W.K."/>
            <person name="Kim J.Y."/>
            <person name="Xu Y."/>
            <person name="Heller-Uszynska K."/>
            <person name="Miao H."/>
            <person name="Cheng Z."/>
            <person name="Zhang S."/>
            <person name="Wu J."/>
            <person name="Yang Y."/>
            <person name="Kang H."/>
            <person name="Li M."/>
            <person name="Liang H."/>
            <person name="Ren X."/>
            <person name="Shi Z."/>
            <person name="Wen M."/>
            <person name="Jian M."/>
            <person name="Yang H."/>
            <person name="Zhang G."/>
            <person name="Yang Z."/>
            <person name="Chen R."/>
            <person name="Liu S."/>
            <person name="Li J."/>
            <person name="Ma L."/>
            <person name="Liu H."/>
            <person name="Zhou Y."/>
            <person name="Zhao J."/>
            <person name="Fang X."/>
            <person name="Li G."/>
            <person name="Fang L."/>
            <person name="Li Y."/>
            <person name="Liu D."/>
            <person name="Zheng H."/>
            <person name="Zhang Y."/>
            <person name="Qin N."/>
            <person name="Li Z."/>
            <person name="Yang G."/>
            <person name="Yang S."/>
            <person name="Bolund L."/>
            <person name="Kristiansen K."/>
            <person name="Zheng H."/>
            <person name="Li S."/>
            <person name="Zhang X."/>
            <person name="Yang H."/>
            <person name="Wang J."/>
            <person name="Sun R."/>
            <person name="Zhang B."/>
            <person name="Jiang S."/>
            <person name="Wang J."/>
            <person name="Du Y."/>
            <person name="Li S."/>
        </authorList>
    </citation>
    <scope>NUCLEOTIDE SEQUENCE [LARGE SCALE GENOMIC DNA]</scope>
    <source>
        <strain evidence="2">cv. 9930</strain>
    </source>
</reference>
<proteinExistence type="predicted"/>
<dbReference type="Gramene" id="KGN52309">
    <property type="protein sequence ID" value="KGN52309"/>
    <property type="gene ID" value="Csa_5G623725"/>
</dbReference>
<reference evidence="1 2" key="2">
    <citation type="journal article" date="2009" name="PLoS ONE">
        <title>An integrated genetic and cytogenetic map of the cucumber genome.</title>
        <authorList>
            <person name="Ren Y."/>
            <person name="Zhang Z."/>
            <person name="Liu J."/>
            <person name="Staub J.E."/>
            <person name="Han Y."/>
            <person name="Cheng Z."/>
            <person name="Li X."/>
            <person name="Lu J."/>
            <person name="Miao H."/>
            <person name="Kang H."/>
            <person name="Xie B."/>
            <person name="Gu X."/>
            <person name="Wang X."/>
            <person name="Du Y."/>
            <person name="Jin W."/>
            <person name="Huang S."/>
        </authorList>
    </citation>
    <scope>NUCLEOTIDE SEQUENCE [LARGE SCALE GENOMIC DNA]</scope>
    <source>
        <strain evidence="2">cv. 9930</strain>
    </source>
</reference>
<dbReference type="Proteomes" id="UP000029981">
    <property type="component" value="Chromosome 5"/>
</dbReference>
<reference evidence="1 2" key="4">
    <citation type="journal article" date="2011" name="BMC Genomics">
        <title>RNA-Seq improves annotation of protein-coding genes in the cucumber genome.</title>
        <authorList>
            <person name="Li Z."/>
            <person name="Zhang Z."/>
            <person name="Yan P."/>
            <person name="Huang S."/>
            <person name="Fei Z."/>
            <person name="Lin K."/>
        </authorList>
    </citation>
    <scope>NUCLEOTIDE SEQUENCE [LARGE SCALE GENOMIC DNA]</scope>
    <source>
        <strain evidence="2">cv. 9930</strain>
    </source>
</reference>
<sequence length="86" mass="10122">MERQSIKDSKYPEERKGKFFSFSNFFVFKRRLEREREGGSVCICKNHCAYEIYESLEWLTPKQPPPLALALALARSPFLRLTLFSS</sequence>
<dbReference type="AlphaFoldDB" id="A0A0A0KTQ2"/>